<protein>
    <submittedName>
        <fullName evidence="1">Fructokinase</fullName>
    </submittedName>
</protein>
<dbReference type="InterPro" id="IPR000600">
    <property type="entry name" value="ROK"/>
</dbReference>
<dbReference type="PROSITE" id="PS01125">
    <property type="entry name" value="ROK"/>
    <property type="match status" value="1"/>
</dbReference>
<dbReference type="RefSeq" id="WP_271166175.1">
    <property type="nucleotide sequence ID" value="NZ_BSFD01000011.1"/>
</dbReference>
<accession>A0ABQ5TG35</accession>
<sequence>MIQIGIDFGGTKIEAAALDPSGAFLSRLRTPNPGGYEQAIRAVRDLIQGVEQESGRKGTVGIGAPGSPSPRDGMMRNANATFLNGRPFQSDLEAALGRPIRLANDANCMALSEAFDGAAGGARSAFGVIVGTGVGGGLVVDGRIVEGANGMGGELGHVPLPWMTQDEFPGPACWCGKRGCLDVLVSGTGVRLDHERRTGVAMDPPLIVEAARAGEPDAVSTLDAYISRLGRALAMIANIVDPDVFVLGGGMSNVDEIYDLLPPVIAQYAFGGLWQGRVVKARWGDSSGVRGAARLWS</sequence>
<proteinExistence type="predicted"/>
<name>A0ABQ5TG35_9CAUL</name>
<dbReference type="PANTHER" id="PTHR18964">
    <property type="entry name" value="ROK (REPRESSOR, ORF, KINASE) FAMILY"/>
    <property type="match status" value="1"/>
</dbReference>
<dbReference type="PANTHER" id="PTHR18964:SF174">
    <property type="entry name" value="D-ALLOSE KINASE-RELATED"/>
    <property type="match status" value="1"/>
</dbReference>
<evidence type="ECO:0000313" key="2">
    <source>
        <dbReference type="Proteomes" id="UP001143509"/>
    </source>
</evidence>
<comment type="caution">
    <text evidence="1">The sequence shown here is derived from an EMBL/GenBank/DDBJ whole genome shotgun (WGS) entry which is preliminary data.</text>
</comment>
<dbReference type="Gene3D" id="3.30.420.40">
    <property type="match status" value="2"/>
</dbReference>
<reference evidence="1" key="1">
    <citation type="journal article" date="2014" name="Int. J. Syst. Evol. Microbiol.">
        <title>Complete genome of a new Firmicutes species belonging to the dominant human colonic microbiota ('Ruminococcus bicirculans') reveals two chromosomes and a selective capacity to utilize plant glucans.</title>
        <authorList>
            <consortium name="NISC Comparative Sequencing Program"/>
            <person name="Wegmann U."/>
            <person name="Louis P."/>
            <person name="Goesmann A."/>
            <person name="Henrissat B."/>
            <person name="Duncan S.H."/>
            <person name="Flint H.J."/>
        </authorList>
    </citation>
    <scope>NUCLEOTIDE SEQUENCE</scope>
    <source>
        <strain evidence="1">VKM B-1499</strain>
    </source>
</reference>
<keyword evidence="2" id="KW-1185">Reference proteome</keyword>
<gene>
    <name evidence="1" type="ORF">GCM10017620_29820</name>
</gene>
<evidence type="ECO:0000313" key="1">
    <source>
        <dbReference type="EMBL" id="GLK50008.1"/>
    </source>
</evidence>
<dbReference type="Pfam" id="PF00480">
    <property type="entry name" value="ROK"/>
    <property type="match status" value="1"/>
</dbReference>
<reference evidence="1" key="2">
    <citation type="submission" date="2023-01" db="EMBL/GenBank/DDBJ databases">
        <authorList>
            <person name="Sun Q."/>
            <person name="Evtushenko L."/>
        </authorList>
    </citation>
    <scope>NUCLEOTIDE SEQUENCE</scope>
    <source>
        <strain evidence="1">VKM B-1499</strain>
    </source>
</reference>
<dbReference type="InterPro" id="IPR043129">
    <property type="entry name" value="ATPase_NBD"/>
</dbReference>
<organism evidence="1 2">
    <name type="scientific">Brevundimonas intermedia</name>
    <dbReference type="NCBI Taxonomy" id="74315"/>
    <lineage>
        <taxon>Bacteria</taxon>
        <taxon>Pseudomonadati</taxon>
        <taxon>Pseudomonadota</taxon>
        <taxon>Alphaproteobacteria</taxon>
        <taxon>Caulobacterales</taxon>
        <taxon>Caulobacteraceae</taxon>
        <taxon>Brevundimonas</taxon>
    </lineage>
</organism>
<dbReference type="SUPFAM" id="SSF53067">
    <property type="entry name" value="Actin-like ATPase domain"/>
    <property type="match status" value="1"/>
</dbReference>
<dbReference type="InterPro" id="IPR049874">
    <property type="entry name" value="ROK_cs"/>
</dbReference>
<dbReference type="Proteomes" id="UP001143509">
    <property type="component" value="Unassembled WGS sequence"/>
</dbReference>
<dbReference type="EMBL" id="BSFD01000011">
    <property type="protein sequence ID" value="GLK50008.1"/>
    <property type="molecule type" value="Genomic_DNA"/>
</dbReference>